<organism evidence="2 3">
    <name type="scientific">Candidatus Fonsibacter lacus</name>
    <dbReference type="NCBI Taxonomy" id="2576439"/>
    <lineage>
        <taxon>Bacteria</taxon>
        <taxon>Pseudomonadati</taxon>
        <taxon>Pseudomonadota</taxon>
        <taxon>Alphaproteobacteria</taxon>
        <taxon>Candidatus Pelagibacterales</taxon>
        <taxon>Candidatus Pelagibacterales incertae sedis</taxon>
        <taxon>Candidatus Fonsibacter</taxon>
    </lineage>
</organism>
<sequence>MRYKIFKIFVLFFILSTKSFALVSVDITRGNLDPLPTAISDFYLDSKLGDNIKNLKLETKIPELIQNNLTRSGLFFA</sequence>
<accession>A0A966HMZ2</accession>
<name>A0A966HMZ2_9PROT</name>
<evidence type="ECO:0000259" key="1">
    <source>
        <dbReference type="Pfam" id="PF04052"/>
    </source>
</evidence>
<reference evidence="2" key="1">
    <citation type="submission" date="2018-10" db="EMBL/GenBank/DDBJ databases">
        <title>Iterative Subtractive Binning of Freshwater Chronoseries Metagenomes Recovers Nearly Complete Genomes from over Four Hundred Novel Species.</title>
        <authorList>
            <person name="Rodriguez-R L.M."/>
            <person name="Tsementzi D."/>
            <person name="Luo C."/>
            <person name="Konstantinidis K.T."/>
        </authorList>
    </citation>
    <scope>NUCLEOTIDE SEQUENCE</scope>
    <source>
        <strain evidence="2">WB8_2A_004</strain>
    </source>
</reference>
<protein>
    <submittedName>
        <fullName evidence="2">Tol-Pal system protein TolB</fullName>
    </submittedName>
</protein>
<dbReference type="InterPro" id="IPR007195">
    <property type="entry name" value="TolB_N"/>
</dbReference>
<dbReference type="Gene3D" id="3.40.50.10070">
    <property type="entry name" value="TolB, N-terminal domain"/>
    <property type="match status" value="1"/>
</dbReference>
<comment type="caution">
    <text evidence="2">The sequence shown here is derived from an EMBL/GenBank/DDBJ whole genome shotgun (WGS) entry which is preliminary data.</text>
</comment>
<feature type="domain" description="TolB N-terminal" evidence="1">
    <location>
        <begin position="24"/>
        <end position="75"/>
    </location>
</feature>
<gene>
    <name evidence="2" type="primary">tolB</name>
    <name evidence="2" type="ORF">EBX74_01840</name>
</gene>
<dbReference type="EMBL" id="RGOB01000034">
    <property type="protein sequence ID" value="NCU53034.1"/>
    <property type="molecule type" value="Genomic_DNA"/>
</dbReference>
<evidence type="ECO:0000313" key="3">
    <source>
        <dbReference type="Proteomes" id="UP000747791"/>
    </source>
</evidence>
<dbReference type="Pfam" id="PF04052">
    <property type="entry name" value="TolB_N"/>
    <property type="match status" value="1"/>
</dbReference>
<dbReference type="AlphaFoldDB" id="A0A966HMZ2"/>
<dbReference type="Proteomes" id="UP000747791">
    <property type="component" value="Unassembled WGS sequence"/>
</dbReference>
<evidence type="ECO:0000313" key="2">
    <source>
        <dbReference type="EMBL" id="NCU53034.1"/>
    </source>
</evidence>
<proteinExistence type="predicted"/>
<feature type="non-terminal residue" evidence="2">
    <location>
        <position position="77"/>
    </location>
</feature>
<dbReference type="GO" id="GO:0042597">
    <property type="term" value="C:periplasmic space"/>
    <property type="evidence" value="ECO:0007669"/>
    <property type="project" value="InterPro"/>
</dbReference>
<dbReference type="GO" id="GO:0015031">
    <property type="term" value="P:protein transport"/>
    <property type="evidence" value="ECO:0007669"/>
    <property type="project" value="InterPro"/>
</dbReference>